<gene>
    <name evidence="1" type="ORF">METZ01_LOCUS318651</name>
</gene>
<organism evidence="1">
    <name type="scientific">marine metagenome</name>
    <dbReference type="NCBI Taxonomy" id="408172"/>
    <lineage>
        <taxon>unclassified sequences</taxon>
        <taxon>metagenomes</taxon>
        <taxon>ecological metagenomes</taxon>
    </lineage>
</organism>
<evidence type="ECO:0000313" key="1">
    <source>
        <dbReference type="EMBL" id="SVC65797.1"/>
    </source>
</evidence>
<protein>
    <submittedName>
        <fullName evidence="1">Uncharacterized protein</fullName>
    </submittedName>
</protein>
<proteinExistence type="predicted"/>
<reference evidence="1" key="1">
    <citation type="submission" date="2018-05" db="EMBL/GenBank/DDBJ databases">
        <authorList>
            <person name="Lanie J.A."/>
            <person name="Ng W.-L."/>
            <person name="Kazmierczak K.M."/>
            <person name="Andrzejewski T.M."/>
            <person name="Davidsen T.M."/>
            <person name="Wayne K.J."/>
            <person name="Tettelin H."/>
            <person name="Glass J.I."/>
            <person name="Rusch D."/>
            <person name="Podicherti R."/>
            <person name="Tsui H.-C.T."/>
            <person name="Winkler M.E."/>
        </authorList>
    </citation>
    <scope>NUCLEOTIDE SEQUENCE</scope>
</reference>
<sequence>TITSSVPPCSRTIIRSRPIGGTVSLPPACSSCTARANAPTLWSIESAMRFRP</sequence>
<feature type="non-terminal residue" evidence="1">
    <location>
        <position position="1"/>
    </location>
</feature>
<name>A0A382NZ84_9ZZZZ</name>
<accession>A0A382NZ84</accession>
<dbReference type="EMBL" id="UINC01103424">
    <property type="protein sequence ID" value="SVC65797.1"/>
    <property type="molecule type" value="Genomic_DNA"/>
</dbReference>
<dbReference type="AlphaFoldDB" id="A0A382NZ84"/>
<feature type="non-terminal residue" evidence="1">
    <location>
        <position position="52"/>
    </location>
</feature>